<sequence>MRTAVQMIIGQRHSQPPRPPSLSPWSRLLTFRKGERQKRMIMRVGKGEGKALQTWWANHMLKTRAPLVERMTLFWHNVFPSTIEKTLAPSLLYQQNLTIRKHAFGGFRELLHAVSKDPAMLLYLDGYKNQKEDPNENFSRELLELFTVGIGVYQERDIREAARAFTGWSIDDRSGKFVMNAQKHDPNMKTIMGRKANFNGDQVLDMLLRHPRTAERVAERFWREFISVSHPNRGTVKRWAHVFRASNYNIAKLLETVLTSNEFWDERNRGALIRSPIDLAIGTLRTLPYKLPKNNLSHQLNNMGQALFNQPSVKGWEGGQEWLSTQSLLLRNNLLSNLTRGVMRTENSHFAKLLPTSSPDELEAWLLPIPALTERPAQKGNQRLVRNFVLDPAYQLL</sequence>
<evidence type="ECO:0000256" key="1">
    <source>
        <dbReference type="SAM" id="MobiDB-lite"/>
    </source>
</evidence>
<name>A0A6S6TRN1_9GAMM</name>
<reference evidence="2" key="1">
    <citation type="submission" date="2020-01" db="EMBL/GenBank/DDBJ databases">
        <authorList>
            <person name="Meier V. D."/>
            <person name="Meier V D."/>
        </authorList>
    </citation>
    <scope>NUCLEOTIDE SEQUENCE</scope>
    <source>
        <strain evidence="2">HLG_WM_MAG_07</strain>
    </source>
</reference>
<gene>
    <name evidence="2" type="ORF">HELGO_WM20303</name>
</gene>
<dbReference type="InterPro" id="IPR014917">
    <property type="entry name" value="DUF1800"/>
</dbReference>
<dbReference type="EMBL" id="CACVAY010000108">
    <property type="protein sequence ID" value="CAA6821965.1"/>
    <property type="molecule type" value="Genomic_DNA"/>
</dbReference>
<feature type="region of interest" description="Disordered" evidence="1">
    <location>
        <begin position="1"/>
        <end position="21"/>
    </location>
</feature>
<organism evidence="2">
    <name type="scientific">uncultured Thiotrichaceae bacterium</name>
    <dbReference type="NCBI Taxonomy" id="298394"/>
    <lineage>
        <taxon>Bacteria</taxon>
        <taxon>Pseudomonadati</taxon>
        <taxon>Pseudomonadota</taxon>
        <taxon>Gammaproteobacteria</taxon>
        <taxon>Thiotrichales</taxon>
        <taxon>Thiotrichaceae</taxon>
        <taxon>environmental samples</taxon>
    </lineage>
</organism>
<evidence type="ECO:0000313" key="2">
    <source>
        <dbReference type="EMBL" id="CAA6821965.1"/>
    </source>
</evidence>
<dbReference type="AlphaFoldDB" id="A0A6S6TRN1"/>
<dbReference type="Pfam" id="PF08811">
    <property type="entry name" value="DUF1800"/>
    <property type="match status" value="1"/>
</dbReference>
<accession>A0A6S6TRN1</accession>
<protein>
    <submittedName>
        <fullName evidence="2">PROBABLE SIGNAL PEPTIDE PROTEIN</fullName>
    </submittedName>
</protein>
<proteinExistence type="predicted"/>